<dbReference type="InterPro" id="IPR006441">
    <property type="entry name" value="Phage_P2_GpN"/>
</dbReference>
<dbReference type="RefSeq" id="WP_112717757.1">
    <property type="nucleotide sequence ID" value="NZ_LS483250.1"/>
</dbReference>
<protein>
    <submittedName>
        <fullName evidence="2">Putative Prophage PSPPH06, major capsid protein, P2 family</fullName>
    </submittedName>
</protein>
<dbReference type="OrthoDB" id="5464529at2"/>
<dbReference type="NCBIfam" id="TIGR01551">
    <property type="entry name" value="major_capsid_P2"/>
    <property type="match status" value="1"/>
</dbReference>
<feature type="signal peptide" evidence="1">
    <location>
        <begin position="1"/>
        <end position="17"/>
    </location>
</feature>
<evidence type="ECO:0000256" key="1">
    <source>
        <dbReference type="SAM" id="SignalP"/>
    </source>
</evidence>
<evidence type="ECO:0000313" key="2">
    <source>
        <dbReference type="EMBL" id="SQD80437.1"/>
    </source>
</evidence>
<sequence>MKLKTTQVFTAVVTALAANYGVASMSQQFNVEPTIEQTLYDQVYQSAEFLQVIDTQLVDDLVGSAITAGISGGVTGRAGVETDETKSRQTKDPLGLTKREYRCYPVECDTHITWQRMDMWAKFPDFHSRFRRHVQQAIALDIIKIGWNGIEAADVTDIATYPMLNDVNIGWLQLVRRDNPGNAIEDGDQKDGEIRIGAGGDYENLDQAVHDLLQAIPAHKRNGLVTIIGDELLAKEKNKLYAKQAHTPSEKEKIELEQIIETFGGLKAYKVPFFPARGILITSFENLCHYVQSGSTRTAIENNNKKKRVEDYQSRNDCYYINDMEVIAFFEANSVKLDKVKDPTVDAGDFDADNPAHWVWS</sequence>
<keyword evidence="3" id="KW-1185">Reference proteome</keyword>
<evidence type="ECO:0000313" key="3">
    <source>
        <dbReference type="Proteomes" id="UP000250163"/>
    </source>
</evidence>
<reference evidence="3" key="1">
    <citation type="submission" date="2018-05" db="EMBL/GenBank/DDBJ databases">
        <authorList>
            <person name="Cea G.-C."/>
            <person name="William W."/>
        </authorList>
    </citation>
    <scope>NUCLEOTIDE SEQUENCE [LARGE SCALE GENOMIC DNA]</scope>
    <source>
        <strain evidence="3">DB21MT 5</strain>
    </source>
</reference>
<keyword evidence="1" id="KW-0732">Signal</keyword>
<dbReference type="AlphaFoldDB" id="A0A330LU01"/>
<feature type="chain" id="PRO_5016438805" evidence="1">
    <location>
        <begin position="18"/>
        <end position="361"/>
    </location>
</feature>
<dbReference type="EMBL" id="LS483250">
    <property type="protein sequence ID" value="SQD80437.1"/>
    <property type="molecule type" value="Genomic_DNA"/>
</dbReference>
<organism evidence="2 3">
    <name type="scientific">Moritella yayanosii</name>
    <dbReference type="NCBI Taxonomy" id="69539"/>
    <lineage>
        <taxon>Bacteria</taxon>
        <taxon>Pseudomonadati</taxon>
        <taxon>Pseudomonadota</taxon>
        <taxon>Gammaproteobacteria</taxon>
        <taxon>Alteromonadales</taxon>
        <taxon>Moritellaceae</taxon>
        <taxon>Moritella</taxon>
    </lineage>
</organism>
<dbReference type="Proteomes" id="UP000250163">
    <property type="component" value="Chromosome MORIYA"/>
</dbReference>
<accession>A0A330LU01</accession>
<dbReference type="Pfam" id="PF05125">
    <property type="entry name" value="Phage_cap_P2"/>
    <property type="match status" value="1"/>
</dbReference>
<name>A0A330LU01_9GAMM</name>
<proteinExistence type="predicted"/>
<dbReference type="KEGG" id="mya:MORIYA_3985"/>
<gene>
    <name evidence="2" type="ORF">MORIYA_3985</name>
</gene>